<keyword evidence="2" id="KW-0472">Membrane</keyword>
<name>A0A1I5XN78_9FIRM</name>
<evidence type="ECO:0000256" key="2">
    <source>
        <dbReference type="SAM" id="Phobius"/>
    </source>
</evidence>
<sequence length="486" mass="54933">MDKIMGDNGQKVILEVHKENNNSNNQYIDLIDVVRNMNRHKRLYIYLLVAAIILGGAIGFIKVAYDHYFNHTSYARALISFQYDGIESGLDPNGASFDINKIKSPAVIQKALNNLGISTEYIENVRSNISVEGVIPEDAVERITVINKMAEDDAKYYEQLLDVSYFPSQYVVYFYDDRTFSVGQVDQILNAILESYKEYFFDTYANNEALTVTAGLLSGDSYDYSESVDLLRTQLKLMKNFAEAKASEAPDFRASGTGLSFTDIATSIGFIQDADLARLSSYIETNSLTTDSARQIEYYEYQIEEYTNRLSELQVNLSNVTSAINSYQKDPVIIVSNQDTTQETEQSNEYYDKLIAQKLELSSKISEINTEINRYYNLANKMQSKTTSATEAEINYANTLISNLQNKITEWIDLIEETTEEYNDTTKFSNAYQVSVPAQYFAGGGIVNIAKTSIKFIAIFMVLVVIAWTADGVIKEMKDIKDADIY</sequence>
<organism evidence="3 4">
    <name type="scientific">Butyrivibrio proteoclasticus</name>
    <dbReference type="NCBI Taxonomy" id="43305"/>
    <lineage>
        <taxon>Bacteria</taxon>
        <taxon>Bacillati</taxon>
        <taxon>Bacillota</taxon>
        <taxon>Clostridia</taxon>
        <taxon>Lachnospirales</taxon>
        <taxon>Lachnospiraceae</taxon>
        <taxon>Butyrivibrio</taxon>
    </lineage>
</organism>
<keyword evidence="4" id="KW-1185">Reference proteome</keyword>
<evidence type="ECO:0000313" key="4">
    <source>
        <dbReference type="Proteomes" id="UP000182624"/>
    </source>
</evidence>
<keyword evidence="2" id="KW-0812">Transmembrane</keyword>
<keyword evidence="2" id="KW-1133">Transmembrane helix</keyword>
<accession>A0A1I5XN78</accession>
<evidence type="ECO:0000256" key="1">
    <source>
        <dbReference type="SAM" id="Coils"/>
    </source>
</evidence>
<reference evidence="4" key="1">
    <citation type="submission" date="2016-10" db="EMBL/GenBank/DDBJ databases">
        <authorList>
            <person name="Varghese N."/>
            <person name="Submissions S."/>
        </authorList>
    </citation>
    <scope>NUCLEOTIDE SEQUENCE [LARGE SCALE GENOMIC DNA]</scope>
    <source>
        <strain evidence="4">P18</strain>
    </source>
</reference>
<dbReference type="AlphaFoldDB" id="A0A1I5XN78"/>
<feature type="transmembrane region" description="Helical" evidence="2">
    <location>
        <begin position="456"/>
        <end position="474"/>
    </location>
</feature>
<dbReference type="EMBL" id="FOXO01000035">
    <property type="protein sequence ID" value="SFQ33411.1"/>
    <property type="molecule type" value="Genomic_DNA"/>
</dbReference>
<dbReference type="OrthoDB" id="2079159at2"/>
<feature type="coiled-coil region" evidence="1">
    <location>
        <begin position="296"/>
        <end position="330"/>
    </location>
</feature>
<gene>
    <name evidence="3" type="ORF">SAMN04487928_1358</name>
</gene>
<feature type="transmembrane region" description="Helical" evidence="2">
    <location>
        <begin position="43"/>
        <end position="65"/>
    </location>
</feature>
<proteinExistence type="predicted"/>
<dbReference type="RefSeq" id="WP_074891316.1">
    <property type="nucleotide sequence ID" value="NZ_FOXO01000035.1"/>
</dbReference>
<protein>
    <submittedName>
        <fullName evidence="3">Uncharacterized protein</fullName>
    </submittedName>
</protein>
<dbReference type="Proteomes" id="UP000182624">
    <property type="component" value="Unassembled WGS sequence"/>
</dbReference>
<evidence type="ECO:0000313" key="3">
    <source>
        <dbReference type="EMBL" id="SFQ33411.1"/>
    </source>
</evidence>
<keyword evidence="1" id="KW-0175">Coiled coil</keyword>